<dbReference type="Pfam" id="PF04993">
    <property type="entry name" value="TfoX_N"/>
    <property type="match status" value="1"/>
</dbReference>
<dbReference type="Proteomes" id="UP000295344">
    <property type="component" value="Unassembled WGS sequence"/>
</dbReference>
<dbReference type="InterPro" id="IPR007076">
    <property type="entry name" value="TfoX_N"/>
</dbReference>
<sequence length="107" mass="11584">MADDPELTERVRRLLDGEPDVVERRMFGSVGFMVGGVLRVGVGRHADHVMMARIPLAQAAAALAEPGVRPAIMRGARMRGWLFFEDEAVAADAALERWVSAALAAEV</sequence>
<dbReference type="EMBL" id="SOAM01000002">
    <property type="protein sequence ID" value="TDS77568.1"/>
    <property type="molecule type" value="Genomic_DNA"/>
</dbReference>
<dbReference type="AlphaFoldDB" id="A0A4R7FMK4"/>
<name>A0A4R7FMK4_9MICO</name>
<organism evidence="2 3">
    <name type="scientific">Amnibacterium kyonggiense</name>
    <dbReference type="NCBI Taxonomy" id="595671"/>
    <lineage>
        <taxon>Bacteria</taxon>
        <taxon>Bacillati</taxon>
        <taxon>Actinomycetota</taxon>
        <taxon>Actinomycetes</taxon>
        <taxon>Micrococcales</taxon>
        <taxon>Microbacteriaceae</taxon>
        <taxon>Amnibacterium</taxon>
    </lineage>
</organism>
<dbReference type="SUPFAM" id="SSF159894">
    <property type="entry name" value="YgaC/TfoX-N like"/>
    <property type="match status" value="1"/>
</dbReference>
<feature type="domain" description="TfoX N-terminal" evidence="1">
    <location>
        <begin position="14"/>
        <end position="105"/>
    </location>
</feature>
<dbReference type="RefSeq" id="WP_246018107.1">
    <property type="nucleotide sequence ID" value="NZ_BAAARP010000004.1"/>
</dbReference>
<protein>
    <submittedName>
        <fullName evidence="2">TfoX-like protein</fullName>
    </submittedName>
</protein>
<keyword evidence="3" id="KW-1185">Reference proteome</keyword>
<reference evidence="2 3" key="1">
    <citation type="submission" date="2019-03" db="EMBL/GenBank/DDBJ databases">
        <title>Genomic Encyclopedia of Archaeal and Bacterial Type Strains, Phase II (KMG-II): from individual species to whole genera.</title>
        <authorList>
            <person name="Goeker M."/>
        </authorList>
    </citation>
    <scope>NUCLEOTIDE SEQUENCE [LARGE SCALE GENOMIC DNA]</scope>
    <source>
        <strain evidence="2 3">DSM 24782</strain>
    </source>
</reference>
<proteinExistence type="predicted"/>
<accession>A0A4R7FMK4</accession>
<evidence type="ECO:0000259" key="1">
    <source>
        <dbReference type="Pfam" id="PF04993"/>
    </source>
</evidence>
<dbReference type="Gene3D" id="3.30.1460.30">
    <property type="entry name" value="YgaC/TfoX-N like chaperone"/>
    <property type="match status" value="1"/>
</dbReference>
<comment type="caution">
    <text evidence="2">The sequence shown here is derived from an EMBL/GenBank/DDBJ whole genome shotgun (WGS) entry which is preliminary data.</text>
</comment>
<gene>
    <name evidence="2" type="ORF">CLV52_2523</name>
</gene>
<evidence type="ECO:0000313" key="2">
    <source>
        <dbReference type="EMBL" id="TDS77568.1"/>
    </source>
</evidence>
<evidence type="ECO:0000313" key="3">
    <source>
        <dbReference type="Proteomes" id="UP000295344"/>
    </source>
</evidence>